<evidence type="ECO:0000313" key="3">
    <source>
        <dbReference type="Proteomes" id="UP000580250"/>
    </source>
</evidence>
<name>A0A6V7VG57_MELEN</name>
<evidence type="ECO:0000313" key="2">
    <source>
        <dbReference type="EMBL" id="CAD2173935.1"/>
    </source>
</evidence>
<comment type="caution">
    <text evidence="2">The sequence shown here is derived from an EMBL/GenBank/DDBJ whole genome shotgun (WGS) entry which is preliminary data.</text>
</comment>
<proteinExistence type="predicted"/>
<reference evidence="2 3" key="1">
    <citation type="submission" date="2020-08" db="EMBL/GenBank/DDBJ databases">
        <authorList>
            <person name="Koutsovoulos G."/>
            <person name="Danchin GJ E."/>
        </authorList>
    </citation>
    <scope>NUCLEOTIDE SEQUENCE [LARGE SCALE GENOMIC DNA]</scope>
</reference>
<organism evidence="2 3">
    <name type="scientific">Meloidogyne enterolobii</name>
    <name type="common">Root-knot nematode worm</name>
    <name type="synonym">Meloidogyne mayaguensis</name>
    <dbReference type="NCBI Taxonomy" id="390850"/>
    <lineage>
        <taxon>Eukaryota</taxon>
        <taxon>Metazoa</taxon>
        <taxon>Ecdysozoa</taxon>
        <taxon>Nematoda</taxon>
        <taxon>Chromadorea</taxon>
        <taxon>Rhabditida</taxon>
        <taxon>Tylenchina</taxon>
        <taxon>Tylenchomorpha</taxon>
        <taxon>Tylenchoidea</taxon>
        <taxon>Meloidogynidae</taxon>
        <taxon>Meloidogyninae</taxon>
        <taxon>Meloidogyne</taxon>
    </lineage>
</organism>
<dbReference type="Proteomes" id="UP000580250">
    <property type="component" value="Unassembled WGS sequence"/>
</dbReference>
<keyword evidence="1" id="KW-1133">Transmembrane helix</keyword>
<evidence type="ECO:0000256" key="1">
    <source>
        <dbReference type="SAM" id="Phobius"/>
    </source>
</evidence>
<keyword evidence="1" id="KW-0812">Transmembrane</keyword>
<protein>
    <submittedName>
        <fullName evidence="2">Uncharacterized protein</fullName>
    </submittedName>
</protein>
<feature type="transmembrane region" description="Helical" evidence="1">
    <location>
        <begin position="22"/>
        <end position="51"/>
    </location>
</feature>
<feature type="transmembrane region" description="Helical" evidence="1">
    <location>
        <begin position="72"/>
        <end position="94"/>
    </location>
</feature>
<keyword evidence="1" id="KW-0472">Membrane</keyword>
<sequence length="135" mass="15541">MPKMGANESLNITTGQLIDEMIFFFTHCFCLVFFDFAFISLTFGCYVFIIAKMFAMRKDEQFTTIRHSLFKSLALIILIQIICWATTFVCFNIVGRLENISNESRTILTFIINYFSSITSSAEIPILLFTRLILA</sequence>
<gene>
    <name evidence="2" type="ORF">MENT_LOCUS25574</name>
</gene>
<dbReference type="EMBL" id="CAJEWN010000226">
    <property type="protein sequence ID" value="CAD2173935.1"/>
    <property type="molecule type" value="Genomic_DNA"/>
</dbReference>
<dbReference type="AlphaFoldDB" id="A0A6V7VG57"/>
<feature type="transmembrane region" description="Helical" evidence="1">
    <location>
        <begin position="114"/>
        <end position="134"/>
    </location>
</feature>
<accession>A0A6V7VG57</accession>